<dbReference type="GO" id="GO:0007130">
    <property type="term" value="P:synaptonemal complex assembly"/>
    <property type="evidence" value="ECO:0007669"/>
    <property type="project" value="TreeGrafter"/>
</dbReference>
<dbReference type="PROSITE" id="PS50815">
    <property type="entry name" value="HORMA"/>
    <property type="match status" value="1"/>
</dbReference>
<feature type="compositionally biased region" description="Polar residues" evidence="6">
    <location>
        <begin position="696"/>
        <end position="714"/>
    </location>
</feature>
<feature type="region of interest" description="Disordered" evidence="6">
    <location>
        <begin position="625"/>
        <end position="725"/>
    </location>
</feature>
<protein>
    <recommendedName>
        <fullName evidence="7">HORMA domain-containing protein</fullName>
    </recommendedName>
</protein>
<evidence type="ECO:0000313" key="9">
    <source>
        <dbReference type="Proteomes" id="UP000051487"/>
    </source>
</evidence>
<dbReference type="GO" id="GO:0051598">
    <property type="term" value="P:meiotic recombination checkpoint signaling"/>
    <property type="evidence" value="ECO:0007669"/>
    <property type="project" value="TreeGrafter"/>
</dbReference>
<name>A0AAN4PAJ5_ASPLE</name>
<evidence type="ECO:0000256" key="5">
    <source>
        <dbReference type="ARBA" id="ARBA00023254"/>
    </source>
</evidence>
<feature type="domain" description="HORMA" evidence="7">
    <location>
        <begin position="57"/>
        <end position="304"/>
    </location>
</feature>
<dbReference type="InterPro" id="IPR051294">
    <property type="entry name" value="HORMA_MeioticProgression"/>
</dbReference>
<keyword evidence="4" id="KW-0539">Nucleus</keyword>
<evidence type="ECO:0000256" key="1">
    <source>
        <dbReference type="ARBA" id="ARBA00004123"/>
    </source>
</evidence>
<dbReference type="EMBL" id="BCLY01000001">
    <property type="protein sequence ID" value="GAQ02872.1"/>
    <property type="molecule type" value="Genomic_DNA"/>
</dbReference>
<evidence type="ECO:0000259" key="7">
    <source>
        <dbReference type="PROSITE" id="PS50815"/>
    </source>
</evidence>
<dbReference type="Pfam" id="PF02301">
    <property type="entry name" value="HORMA"/>
    <property type="match status" value="1"/>
</dbReference>
<proteinExistence type="predicted"/>
<dbReference type="AlphaFoldDB" id="A0AAN4PAJ5"/>
<evidence type="ECO:0000256" key="4">
    <source>
        <dbReference type="ARBA" id="ARBA00023242"/>
    </source>
</evidence>
<dbReference type="Gene3D" id="3.30.40.10">
    <property type="entry name" value="Zinc/RING finger domain, C3HC4 (zinc finger)"/>
    <property type="match status" value="1"/>
</dbReference>
<dbReference type="PANTHER" id="PTHR48225:SF7">
    <property type="entry name" value="MEIOSIS-SPECIFIC PROTEIN HOP1"/>
    <property type="match status" value="1"/>
</dbReference>
<evidence type="ECO:0000256" key="6">
    <source>
        <dbReference type="SAM" id="MobiDB-lite"/>
    </source>
</evidence>
<dbReference type="InterPro" id="IPR036570">
    <property type="entry name" value="HORMA_dom_sf"/>
</dbReference>
<dbReference type="SUPFAM" id="SSF56019">
    <property type="entry name" value="The spindle assembly checkpoint protein mad2"/>
    <property type="match status" value="1"/>
</dbReference>
<dbReference type="CDD" id="cd15558">
    <property type="entry name" value="PHD_Hop1p_like"/>
    <property type="match status" value="1"/>
</dbReference>
<reference evidence="8 9" key="1">
    <citation type="submission" date="2015-11" db="EMBL/GenBank/DDBJ databases">
        <title>Aspergillus lentulus strain IFM 54703T.</title>
        <authorList>
            <person name="Kusuya Y."/>
            <person name="Sakai K."/>
            <person name="Kamei K."/>
            <person name="Takahashi H."/>
            <person name="Yaguchi T."/>
        </authorList>
    </citation>
    <scope>NUCLEOTIDE SEQUENCE [LARGE SCALE GENOMIC DNA]</scope>
    <source>
        <strain evidence="8 9">IFM 54703</strain>
    </source>
</reference>
<dbReference type="Gene3D" id="3.30.900.10">
    <property type="entry name" value="HORMA domain"/>
    <property type="match status" value="1"/>
</dbReference>
<dbReference type="PANTHER" id="PTHR48225">
    <property type="entry name" value="HORMA DOMAIN-CONTAINING PROTEIN 1"/>
    <property type="match status" value="1"/>
</dbReference>
<evidence type="ECO:0000256" key="2">
    <source>
        <dbReference type="ARBA" id="ARBA00004286"/>
    </source>
</evidence>
<feature type="compositionally biased region" description="Basic and acidic residues" evidence="6">
    <location>
        <begin position="631"/>
        <end position="648"/>
    </location>
</feature>
<comment type="caution">
    <text evidence="8">The sequence shown here is derived from an EMBL/GenBank/DDBJ whole genome shotgun (WGS) entry which is preliminary data.</text>
</comment>
<evidence type="ECO:0000313" key="8">
    <source>
        <dbReference type="EMBL" id="GAQ02872.1"/>
    </source>
</evidence>
<dbReference type="InterPro" id="IPR011011">
    <property type="entry name" value="Znf_FYVE_PHD"/>
</dbReference>
<feature type="compositionally biased region" description="Polar residues" evidence="6">
    <location>
        <begin position="669"/>
        <end position="680"/>
    </location>
</feature>
<gene>
    <name evidence="8" type="ORF">ALT_0193</name>
</gene>
<dbReference type="Proteomes" id="UP000051487">
    <property type="component" value="Unassembled WGS sequence"/>
</dbReference>
<comment type="subcellular location">
    <subcellularLocation>
        <location evidence="2">Chromosome</location>
    </subcellularLocation>
    <subcellularLocation>
        <location evidence="1">Nucleus</location>
    </subcellularLocation>
</comment>
<dbReference type="SUPFAM" id="SSF57903">
    <property type="entry name" value="FYVE/PHD zinc finger"/>
    <property type="match status" value="1"/>
</dbReference>
<keyword evidence="5" id="KW-0469">Meiosis</keyword>
<accession>A0AAN4PAJ5</accession>
<dbReference type="GO" id="GO:0005634">
    <property type="term" value="C:nucleus"/>
    <property type="evidence" value="ECO:0007669"/>
    <property type="project" value="UniProtKB-SubCell"/>
</dbReference>
<organism evidence="8 9">
    <name type="scientific">Aspergillus lentulus</name>
    <dbReference type="NCBI Taxonomy" id="293939"/>
    <lineage>
        <taxon>Eukaryota</taxon>
        <taxon>Fungi</taxon>
        <taxon>Dikarya</taxon>
        <taxon>Ascomycota</taxon>
        <taxon>Pezizomycotina</taxon>
        <taxon>Eurotiomycetes</taxon>
        <taxon>Eurotiomycetidae</taxon>
        <taxon>Eurotiales</taxon>
        <taxon>Aspergillaceae</taxon>
        <taxon>Aspergillus</taxon>
        <taxon>Aspergillus subgen. Fumigati</taxon>
    </lineage>
</organism>
<evidence type="ECO:0000256" key="3">
    <source>
        <dbReference type="ARBA" id="ARBA00022454"/>
    </source>
</evidence>
<keyword evidence="3" id="KW-0158">Chromosome</keyword>
<dbReference type="InterPro" id="IPR013083">
    <property type="entry name" value="Znf_RING/FYVE/PHD"/>
</dbReference>
<sequence>MARIKFTGPVSTVQLQPTPILQGLMSKGDVSVQTERQAEVENISRSIVEESTALKQQQSLELVQIMLHVSLGTLFYLREFLPLPCFDDRDLKEAQRENALSYREFIDGKPHPGGTGVLSQVPFGTGRRGQPLKIIVRDSDPKANMILDVLENGIFDALKRNVLGAIQFTILVDKDKPENVLETYTFTFKYSKGSGGVNSRLESLSINPVGCVADLKSAQTARVGLETIVRRLITLSTFLPNLPHKRNLGIHLFYTDDCPPEYEPPGFTGAMNDVIKYPLNENWRKETQSCGAMNSGWHTVGLKVTSLKWTGPDPEGSEIVPKVPMDLEYRDVVHRSEDIGLAEEKINEDDLKIRSVRSTDMSQEATQDITEREKLQMMIPTQRTSPLPDSELVPTQPINPRPVVDHVDKGDAHPGHGTILSQKKVAEIQKHVGPRDRTLGEGNENQQSVRCQCGWDGEESEMIECVFCHSRQHAACYGFDSSDDPRIPDVHACYQCLLEPNEVRLLSEMTSLVLLRRALRIIMDEGYPSHTSLFTQKLHCNGQTIIQITDILKKQNILQPTPGYKQRGFLRKGLPKFKISPSEEIQQKMKEEILNPMAKIGHHYVLPRSLAGPASRDQAPVIGANVGIDQETPKRAESLGKPAEENCARKRKQLPQSHENDDDSDDLDMNSNQPPTQAQAIDSHLGGTHELKDTPVDNSMTSQKEGLDSPSSSEGALRRSSRKRRKISNYSRLIDIGAATSEDERPANKKSRVPKVSSEALSSARFNLEATGRADALFKERLLIPFVHAELLA</sequence>
<dbReference type="GO" id="GO:0005694">
    <property type="term" value="C:chromosome"/>
    <property type="evidence" value="ECO:0007669"/>
    <property type="project" value="UniProtKB-SubCell"/>
</dbReference>
<dbReference type="InterPro" id="IPR003511">
    <property type="entry name" value="HORMA_dom"/>
</dbReference>